<name>A0A3Q7J6S1_SOLLC</name>
<dbReference type="GeneID" id="101249246"/>
<dbReference type="Pfam" id="PF01852">
    <property type="entry name" value="START"/>
    <property type="match status" value="1"/>
</dbReference>
<dbReference type="Gramene" id="Solyc12g020120.2.1">
    <property type="protein sequence ID" value="Solyc12g020120.2.1"/>
    <property type="gene ID" value="Solyc12g020120.2"/>
</dbReference>
<evidence type="ECO:0000313" key="3">
    <source>
        <dbReference type="Proteomes" id="UP000004994"/>
    </source>
</evidence>
<dbReference type="InterPro" id="IPR002913">
    <property type="entry name" value="START_lipid-bd_dom"/>
</dbReference>
<reference evidence="2" key="1">
    <citation type="journal article" date="2012" name="Nature">
        <title>The tomato genome sequence provides insights into fleshy fruit evolution.</title>
        <authorList>
            <consortium name="Tomato Genome Consortium"/>
        </authorList>
    </citation>
    <scope>NUCLEOTIDE SEQUENCE [LARGE SCALE GENOMIC DNA]</scope>
    <source>
        <strain evidence="2">cv. Heinz 1706</strain>
    </source>
</reference>
<dbReference type="InParanoid" id="A0A3Q7J6S1"/>
<dbReference type="RefSeq" id="XP_069148626.1">
    <property type="nucleotide sequence ID" value="XM_069292525.1"/>
</dbReference>
<dbReference type="STRING" id="4081.A0A3Q7J6S1"/>
<dbReference type="EnsemblPlants" id="Solyc12g020120.2.1">
    <property type="protein sequence ID" value="Solyc12g020120.2.1"/>
    <property type="gene ID" value="Solyc12g020120.2"/>
</dbReference>
<proteinExistence type="predicted"/>
<dbReference type="PaxDb" id="4081-Solyc12g020120.1.1"/>
<dbReference type="RefSeq" id="XP_069148625.1">
    <property type="nucleotide sequence ID" value="XM_069292524.1"/>
</dbReference>
<protein>
    <recommendedName>
        <fullName evidence="1">START domain-containing protein</fullName>
    </recommendedName>
</protein>
<keyword evidence="3" id="KW-1185">Reference proteome</keyword>
<dbReference type="RefSeq" id="XP_069148624.1">
    <property type="nucleotide sequence ID" value="XM_069292523.1"/>
</dbReference>
<organism evidence="2">
    <name type="scientific">Solanum lycopersicum</name>
    <name type="common">Tomato</name>
    <name type="synonym">Lycopersicon esculentum</name>
    <dbReference type="NCBI Taxonomy" id="4081"/>
    <lineage>
        <taxon>Eukaryota</taxon>
        <taxon>Viridiplantae</taxon>
        <taxon>Streptophyta</taxon>
        <taxon>Embryophyta</taxon>
        <taxon>Tracheophyta</taxon>
        <taxon>Spermatophyta</taxon>
        <taxon>Magnoliopsida</taxon>
        <taxon>eudicotyledons</taxon>
        <taxon>Gunneridae</taxon>
        <taxon>Pentapetalae</taxon>
        <taxon>asterids</taxon>
        <taxon>lamiids</taxon>
        <taxon>Solanales</taxon>
        <taxon>Solanaceae</taxon>
        <taxon>Solanoideae</taxon>
        <taxon>Solaneae</taxon>
        <taxon>Solanum</taxon>
        <taxon>Solanum subgen. Lycopersicon</taxon>
    </lineage>
</organism>
<evidence type="ECO:0000313" key="2">
    <source>
        <dbReference type="EnsemblPlants" id="Solyc12g020120.2.1"/>
    </source>
</evidence>
<evidence type="ECO:0000259" key="1">
    <source>
        <dbReference type="Pfam" id="PF01852"/>
    </source>
</evidence>
<dbReference type="KEGG" id="sly:101249246"/>
<dbReference type="SUPFAM" id="SSF55961">
    <property type="entry name" value="Bet v1-like"/>
    <property type="match status" value="1"/>
</dbReference>
<dbReference type="RefSeq" id="XP_069148623.1">
    <property type="nucleotide sequence ID" value="XM_069292522.1"/>
</dbReference>
<feature type="domain" description="START" evidence="1">
    <location>
        <begin position="12"/>
        <end position="59"/>
    </location>
</feature>
<sequence length="83" mass="9211">MVAFMVSQRFLSVTGLEPHPAAVSQIVRAQMVSSRYLIQSCDNGRSIIYIVDHLNLEPSDVAIESFSFKHARSLDDNCCSGNH</sequence>
<dbReference type="Proteomes" id="UP000004994">
    <property type="component" value="Chromosome 12"/>
</dbReference>
<dbReference type="GO" id="GO:0008289">
    <property type="term" value="F:lipid binding"/>
    <property type="evidence" value="ECO:0007669"/>
    <property type="project" value="InterPro"/>
</dbReference>
<accession>A0A3Q7J6S1</accession>
<gene>
    <name evidence="2" type="primary">LOC101249246</name>
</gene>
<reference evidence="2" key="2">
    <citation type="submission" date="2019-01" db="UniProtKB">
        <authorList>
            <consortium name="EnsemblPlants"/>
        </authorList>
    </citation>
    <scope>IDENTIFICATION</scope>
    <source>
        <strain evidence="2">cv. Heinz 1706</strain>
    </source>
</reference>
<dbReference type="AlphaFoldDB" id="A0A3Q7J6S1"/>